<proteinExistence type="predicted"/>
<evidence type="ECO:0000313" key="2">
    <source>
        <dbReference type="EMBL" id="OQW51622.1"/>
    </source>
</evidence>
<dbReference type="AlphaFoldDB" id="A0A1W9HWF2"/>
<dbReference type="EMBL" id="LWDL01000018">
    <property type="protein sequence ID" value="OQW51622.1"/>
    <property type="molecule type" value="Genomic_DNA"/>
</dbReference>
<comment type="caution">
    <text evidence="2">The sequence shown here is derived from an EMBL/GenBank/DDBJ whole genome shotgun (WGS) entry which is preliminary data.</text>
</comment>
<reference evidence="2 3" key="1">
    <citation type="journal article" date="2017" name="Water Res.">
        <title>Comammox in drinking water systems.</title>
        <authorList>
            <person name="Wang Y."/>
            <person name="Ma L."/>
            <person name="Mao Y."/>
            <person name="Jiang X."/>
            <person name="Xia Y."/>
            <person name="Yu K."/>
            <person name="Li B."/>
            <person name="Zhang T."/>
        </authorList>
    </citation>
    <scope>NUCLEOTIDE SEQUENCE [LARGE SCALE GENOMIC DNA]</scope>
    <source>
        <strain evidence="2">SG_bin8</strain>
    </source>
</reference>
<feature type="transmembrane region" description="Helical" evidence="1">
    <location>
        <begin position="27"/>
        <end position="48"/>
    </location>
</feature>
<keyword evidence="1" id="KW-0812">Transmembrane</keyword>
<keyword evidence="1" id="KW-1133">Transmembrane helix</keyword>
<name>A0A1W9HWF2_9HYPH</name>
<sequence>MGCEGVFFALLLPQALARLKHLTRERRMPPILFAAAVAGSAFLAFRLLRQANQRVVIRRTAAQRQRAPVDSLIRDPETGIYRPSSSPDRRS</sequence>
<gene>
    <name evidence="2" type="ORF">A4S15_10340</name>
</gene>
<organism evidence="2 3">
    <name type="scientific">Candidatus Raskinella chloraquaticus</name>
    <dbReference type="NCBI Taxonomy" id="1951219"/>
    <lineage>
        <taxon>Bacteria</taxon>
        <taxon>Pseudomonadati</taxon>
        <taxon>Pseudomonadota</taxon>
        <taxon>Alphaproteobacteria</taxon>
        <taxon>Hyphomicrobiales</taxon>
        <taxon>Phreatobacteraceae</taxon>
        <taxon>Candidatus Raskinella</taxon>
    </lineage>
</organism>
<dbReference type="Proteomes" id="UP000192872">
    <property type="component" value="Unassembled WGS sequence"/>
</dbReference>
<dbReference type="STRING" id="1827387.A4S15_10340"/>
<evidence type="ECO:0000256" key="1">
    <source>
        <dbReference type="SAM" id="Phobius"/>
    </source>
</evidence>
<keyword evidence="1" id="KW-0472">Membrane</keyword>
<protein>
    <submittedName>
        <fullName evidence="2">Uncharacterized protein</fullName>
    </submittedName>
</protein>
<accession>A0A1W9HWF2</accession>
<evidence type="ECO:0000313" key="3">
    <source>
        <dbReference type="Proteomes" id="UP000192872"/>
    </source>
</evidence>